<gene>
    <name evidence="1" type="ORF">E5329_07260</name>
</gene>
<comment type="caution">
    <text evidence="1">The sequence shown here is derived from an EMBL/GenBank/DDBJ whole genome shotgun (WGS) entry which is preliminary data.</text>
</comment>
<dbReference type="Proteomes" id="UP000304953">
    <property type="component" value="Unassembled WGS sequence"/>
</dbReference>
<reference evidence="1" key="1">
    <citation type="submission" date="2019-04" db="EMBL/GenBank/DDBJ databases">
        <title>Microbes associate with the intestines of laboratory mice.</title>
        <authorList>
            <person name="Navarre W."/>
            <person name="Wong E."/>
            <person name="Huang K."/>
            <person name="Tropini C."/>
            <person name="Ng K."/>
            <person name="Yu B."/>
        </authorList>
    </citation>
    <scope>NUCLEOTIDE SEQUENCE</scope>
    <source>
        <strain evidence="1">NM01_1-7b</strain>
    </source>
</reference>
<dbReference type="EMBL" id="SRYA01000011">
    <property type="protein sequence ID" value="TGY97007.1"/>
    <property type="molecule type" value="Genomic_DNA"/>
</dbReference>
<sequence length="281" mass="31104">MVNYGKVKWKRGTNMLTIQNLLKNVYCYIKNISKKSYRNCAVLVSGFSVFAMVSLNTHGFGGAGKNRSVVECSNMQGAKGEIQSENSEQESVAAIGDFASSCKQAIESEQSKMKEAREAEIQKREVTAVCASVEPVHNEMQQLPVNPYGDISISEEDYEALLRIVQAEAGGEDEQGKILVAEVILNRVLAEDFASTVSDVIFEKSGGSPQFAPTADGRYYSVEVTGSTVEAVEKAIHEEDLSQGALFFSARRRANPYDMAWFDRNLTWLFQYGGHEFYTLP</sequence>
<keyword evidence="1" id="KW-0378">Hydrolase</keyword>
<evidence type="ECO:0000313" key="2">
    <source>
        <dbReference type="Proteomes" id="UP000304953"/>
    </source>
</evidence>
<accession>A0AC61RYQ9</accession>
<name>A0AC61RYQ9_9FIRM</name>
<organism evidence="1 2">
    <name type="scientific">Petralouisia muris</name>
    <dbReference type="NCBI Taxonomy" id="3032872"/>
    <lineage>
        <taxon>Bacteria</taxon>
        <taxon>Bacillati</taxon>
        <taxon>Bacillota</taxon>
        <taxon>Clostridia</taxon>
        <taxon>Lachnospirales</taxon>
        <taxon>Lachnospiraceae</taxon>
        <taxon>Petralouisia</taxon>
    </lineage>
</organism>
<protein>
    <submittedName>
        <fullName evidence="1">Cell wall hydrolase</fullName>
    </submittedName>
</protein>
<evidence type="ECO:0000313" key="1">
    <source>
        <dbReference type="EMBL" id="TGY97007.1"/>
    </source>
</evidence>
<keyword evidence="2" id="KW-1185">Reference proteome</keyword>
<proteinExistence type="predicted"/>